<accession>A0AAW0E8J5</accession>
<dbReference type="AlphaFoldDB" id="A0AAW0E8J5"/>
<protein>
    <recommendedName>
        <fullName evidence="2">F-box domain-containing protein</fullName>
    </recommendedName>
</protein>
<proteinExistence type="predicted"/>
<dbReference type="SUPFAM" id="SSF52047">
    <property type="entry name" value="RNI-like"/>
    <property type="match status" value="1"/>
</dbReference>
<dbReference type="InterPro" id="IPR001810">
    <property type="entry name" value="F-box_dom"/>
</dbReference>
<sequence length="527" mass="60110">MATQNIEDLLFESHPVLSDRSSKIERLLRSTILPTDRGFISQFLHDAEKEANRLRVAIMSLESRRMRLEETMQKCRSLLSPIHKLPPEVLAHVFTMCGQEGEALQPTCIPTAMAVSRVCGRWRDIALSTPLLWNSFRVNFFVWIDKGFDKLAVLIRTFLDRSKNSLLDLDLAINVTDDGRDNADINAVLDILAAQSARWRYLDLICCPWVWEESPLNTIKGRLPELRHLELSAPWEIDNPTDEVIDTHLFDDCPNLQSVVLRPTESDSLSDIHLPWAQIRSVELDYYYDTSSVYSLISQCSNLERLHLSSTPASERDVLENIMWDTPLLKHLSISVSPWGRLSDILQRFSAPSLLSLEMSCRCKGFGRKKLQEWDSLCIKEFLLQASNGITSLKVENLPISDSNLASLLCFMPQLEQLCIIERVEEECWKDKLISPAFLNRFTASPDFLPRLSRVDFTVNSTVPQEALLHMLASRCIPHNSQMSNICKLRSVSVAIRKDVPSGLRFSLEAFRDVGVYMSVKVTHPRL</sequence>
<gene>
    <name evidence="3" type="ORF">VNI00_000552</name>
</gene>
<keyword evidence="4" id="KW-1185">Reference proteome</keyword>
<dbReference type="Gene3D" id="1.20.1280.50">
    <property type="match status" value="1"/>
</dbReference>
<feature type="domain" description="F-box" evidence="2">
    <location>
        <begin position="83"/>
        <end position="136"/>
    </location>
</feature>
<reference evidence="3 4" key="1">
    <citation type="submission" date="2024-01" db="EMBL/GenBank/DDBJ databases">
        <title>A draft genome for a cacao thread blight-causing isolate of Paramarasmius palmivorus.</title>
        <authorList>
            <person name="Baruah I.K."/>
            <person name="Bukari Y."/>
            <person name="Amoako-Attah I."/>
            <person name="Meinhardt L.W."/>
            <person name="Bailey B.A."/>
            <person name="Cohen S.P."/>
        </authorList>
    </citation>
    <scope>NUCLEOTIDE SEQUENCE [LARGE SCALE GENOMIC DNA]</scope>
    <source>
        <strain evidence="3 4">GH-12</strain>
    </source>
</reference>
<dbReference type="EMBL" id="JAYKXP010000002">
    <property type="protein sequence ID" value="KAK7060819.1"/>
    <property type="molecule type" value="Genomic_DNA"/>
</dbReference>
<dbReference type="Proteomes" id="UP001383192">
    <property type="component" value="Unassembled WGS sequence"/>
</dbReference>
<organism evidence="3 4">
    <name type="scientific">Paramarasmius palmivorus</name>
    <dbReference type="NCBI Taxonomy" id="297713"/>
    <lineage>
        <taxon>Eukaryota</taxon>
        <taxon>Fungi</taxon>
        <taxon>Dikarya</taxon>
        <taxon>Basidiomycota</taxon>
        <taxon>Agaricomycotina</taxon>
        <taxon>Agaricomycetes</taxon>
        <taxon>Agaricomycetidae</taxon>
        <taxon>Agaricales</taxon>
        <taxon>Marasmiineae</taxon>
        <taxon>Marasmiaceae</taxon>
        <taxon>Paramarasmius</taxon>
    </lineage>
</organism>
<name>A0AAW0E8J5_9AGAR</name>
<dbReference type="InterPro" id="IPR036047">
    <property type="entry name" value="F-box-like_dom_sf"/>
</dbReference>
<dbReference type="InterPro" id="IPR032675">
    <property type="entry name" value="LRR_dom_sf"/>
</dbReference>
<dbReference type="PANTHER" id="PTHR38926:SF5">
    <property type="entry name" value="F-BOX AND LEUCINE-RICH REPEAT PROTEIN 6"/>
    <property type="match status" value="1"/>
</dbReference>
<keyword evidence="1" id="KW-0175">Coiled coil</keyword>
<comment type="caution">
    <text evidence="3">The sequence shown here is derived from an EMBL/GenBank/DDBJ whole genome shotgun (WGS) entry which is preliminary data.</text>
</comment>
<dbReference type="Gene3D" id="3.80.10.10">
    <property type="entry name" value="Ribonuclease Inhibitor"/>
    <property type="match status" value="1"/>
</dbReference>
<evidence type="ECO:0000259" key="2">
    <source>
        <dbReference type="Pfam" id="PF12937"/>
    </source>
</evidence>
<evidence type="ECO:0000256" key="1">
    <source>
        <dbReference type="SAM" id="Coils"/>
    </source>
</evidence>
<evidence type="ECO:0000313" key="4">
    <source>
        <dbReference type="Proteomes" id="UP001383192"/>
    </source>
</evidence>
<feature type="coiled-coil region" evidence="1">
    <location>
        <begin position="44"/>
        <end position="78"/>
    </location>
</feature>
<dbReference type="Pfam" id="PF12937">
    <property type="entry name" value="F-box-like"/>
    <property type="match status" value="1"/>
</dbReference>
<dbReference type="PANTHER" id="PTHR38926">
    <property type="entry name" value="F-BOX DOMAIN CONTAINING PROTEIN, EXPRESSED"/>
    <property type="match status" value="1"/>
</dbReference>
<dbReference type="SUPFAM" id="SSF81383">
    <property type="entry name" value="F-box domain"/>
    <property type="match status" value="1"/>
</dbReference>
<evidence type="ECO:0000313" key="3">
    <source>
        <dbReference type="EMBL" id="KAK7060819.1"/>
    </source>
</evidence>